<dbReference type="SMART" id="SM00647">
    <property type="entry name" value="IBR"/>
    <property type="match status" value="2"/>
</dbReference>
<sequence length="486" mass="53421">MWRPWCPLSRHPPPPQPPATATTTTTATPIPASTTTTTAATTTTASTTTASTTTTTATTATTTTIATATVRVRSTGSSCHWRFWSQSRCSTNAMVCRLPLTMPMGLPLVLRLRGHRRWVATTQCGWWCWKQRPHLCLICFTEKQGTAFSEFGSCGHAFCSECVAEMLKIHIVEGSVSSLRCPLPDCRGEVAPRVVRRLAAGEDYSRWRRLQVQKILGGLPSVVYCPRCEANGKETPILPDDEGGGEPEESPLAICDRPECGCSFCAACREAYHPGIQCIAQISRLEKLGRAVGALNEDKSRRQRLTDELQSLKLILAETVPCPTCKMPITRASGCNHMVCSNCTTHFCYRCGKDITKAGYGHFSAATCPTFDREEVERMRGGDGDGLGEEAIQNELEELRRQYPGQADMVWNFKPPAGAWRRLARQKQVADVACPCCGQWNPRAGTLNHIRCRICKSNFCAACKKVVRGTIAGHYRGQMACPQHTS</sequence>
<evidence type="ECO:0000256" key="8">
    <source>
        <dbReference type="ARBA" id="ARBA00022833"/>
    </source>
</evidence>
<evidence type="ECO:0000259" key="12">
    <source>
        <dbReference type="PROSITE" id="PS51873"/>
    </source>
</evidence>
<dbReference type="PANTHER" id="PTHR11685">
    <property type="entry name" value="RBR FAMILY RING FINGER AND IBR DOMAIN-CONTAINING"/>
    <property type="match status" value="1"/>
</dbReference>
<evidence type="ECO:0000256" key="9">
    <source>
        <dbReference type="PROSITE-ProRule" id="PRU00175"/>
    </source>
</evidence>
<evidence type="ECO:0000256" key="2">
    <source>
        <dbReference type="ARBA" id="ARBA00012251"/>
    </source>
</evidence>
<dbReference type="Pfam" id="PF01485">
    <property type="entry name" value="IBR"/>
    <property type="match status" value="1"/>
</dbReference>
<accession>A0A813J692</accession>
<dbReference type="InterPro" id="IPR031128">
    <property type="entry name" value="RNF14_RING-HC_Zfn"/>
</dbReference>
<protein>
    <recommendedName>
        <fullName evidence="2">RBR-type E3 ubiquitin transferase</fullName>
        <ecNumber evidence="2">2.3.2.31</ecNumber>
    </recommendedName>
</protein>
<evidence type="ECO:0000256" key="5">
    <source>
        <dbReference type="ARBA" id="ARBA00022737"/>
    </source>
</evidence>
<organism evidence="13 14">
    <name type="scientific">Polarella glacialis</name>
    <name type="common">Dinoflagellate</name>
    <dbReference type="NCBI Taxonomy" id="89957"/>
    <lineage>
        <taxon>Eukaryota</taxon>
        <taxon>Sar</taxon>
        <taxon>Alveolata</taxon>
        <taxon>Dinophyceae</taxon>
        <taxon>Suessiales</taxon>
        <taxon>Suessiaceae</taxon>
        <taxon>Polarella</taxon>
    </lineage>
</organism>
<dbReference type="InterPro" id="IPR018957">
    <property type="entry name" value="Znf_C3HC4_RING-type"/>
</dbReference>
<dbReference type="EC" id="2.3.2.31" evidence="2"/>
<dbReference type="PROSITE" id="PS51873">
    <property type="entry name" value="TRIAD"/>
    <property type="match status" value="1"/>
</dbReference>
<comment type="caution">
    <text evidence="13">The sequence shown here is derived from an EMBL/GenBank/DDBJ whole genome shotgun (WGS) entry which is preliminary data.</text>
</comment>
<dbReference type="InterPro" id="IPR017907">
    <property type="entry name" value="Znf_RING_CS"/>
</dbReference>
<comment type="catalytic activity">
    <reaction evidence="1">
        <text>[E2 ubiquitin-conjugating enzyme]-S-ubiquitinyl-L-cysteine + [acceptor protein]-L-lysine = [E2 ubiquitin-conjugating enzyme]-L-cysteine + [acceptor protein]-N(6)-ubiquitinyl-L-lysine.</text>
        <dbReference type="EC" id="2.3.2.31"/>
    </reaction>
</comment>
<dbReference type="Pfam" id="PF22191">
    <property type="entry name" value="IBR_1"/>
    <property type="match status" value="1"/>
</dbReference>
<dbReference type="Pfam" id="PF00097">
    <property type="entry name" value="zf-C3HC4"/>
    <property type="match status" value="1"/>
</dbReference>
<dbReference type="CDD" id="cd16628">
    <property type="entry name" value="RING-HC_RBR_RNF14"/>
    <property type="match status" value="1"/>
</dbReference>
<dbReference type="EMBL" id="CAJNNW010021065">
    <property type="protein sequence ID" value="CAE8667432.1"/>
    <property type="molecule type" value="Genomic_DNA"/>
</dbReference>
<proteinExistence type="predicted"/>
<dbReference type="PROSITE" id="PS50089">
    <property type="entry name" value="ZF_RING_2"/>
    <property type="match status" value="1"/>
</dbReference>
<dbReference type="PROSITE" id="PS00518">
    <property type="entry name" value="ZF_RING_1"/>
    <property type="match status" value="1"/>
</dbReference>
<feature type="compositionally biased region" description="Low complexity" evidence="10">
    <location>
        <begin position="19"/>
        <end position="55"/>
    </location>
</feature>
<keyword evidence="5" id="KW-0677">Repeat</keyword>
<feature type="region of interest" description="Disordered" evidence="10">
    <location>
        <begin position="1"/>
        <end position="55"/>
    </location>
</feature>
<dbReference type="GO" id="GO:0061630">
    <property type="term" value="F:ubiquitin protein ligase activity"/>
    <property type="evidence" value="ECO:0007669"/>
    <property type="project" value="UniProtKB-EC"/>
</dbReference>
<keyword evidence="8" id="KW-0862">Zinc</keyword>
<dbReference type="FunFam" id="3.30.40.10:FF:000137">
    <property type="entry name" value="RanBP-type and C3HC4-type zinc finger-containing protein 1"/>
    <property type="match status" value="1"/>
</dbReference>
<evidence type="ECO:0000256" key="1">
    <source>
        <dbReference type="ARBA" id="ARBA00001798"/>
    </source>
</evidence>
<dbReference type="InterPro" id="IPR013083">
    <property type="entry name" value="Znf_RING/FYVE/PHD"/>
</dbReference>
<evidence type="ECO:0000313" key="14">
    <source>
        <dbReference type="Proteomes" id="UP000626109"/>
    </source>
</evidence>
<feature type="domain" description="RING-type" evidence="11">
    <location>
        <begin position="136"/>
        <end position="183"/>
    </location>
</feature>
<dbReference type="Gene3D" id="1.20.120.1750">
    <property type="match status" value="1"/>
</dbReference>
<dbReference type="Proteomes" id="UP000626109">
    <property type="component" value="Unassembled WGS sequence"/>
</dbReference>
<evidence type="ECO:0000256" key="4">
    <source>
        <dbReference type="ARBA" id="ARBA00022723"/>
    </source>
</evidence>
<dbReference type="SMART" id="SM00184">
    <property type="entry name" value="RING"/>
    <property type="match status" value="2"/>
</dbReference>
<keyword evidence="4" id="KW-0479">Metal-binding</keyword>
<dbReference type="GO" id="GO:0008270">
    <property type="term" value="F:zinc ion binding"/>
    <property type="evidence" value="ECO:0007669"/>
    <property type="project" value="UniProtKB-KW"/>
</dbReference>
<evidence type="ECO:0000259" key="11">
    <source>
        <dbReference type="PROSITE" id="PS50089"/>
    </source>
</evidence>
<keyword evidence="7" id="KW-0833">Ubl conjugation pathway</keyword>
<keyword evidence="6 9" id="KW-0863">Zinc-finger</keyword>
<dbReference type="SUPFAM" id="SSF57850">
    <property type="entry name" value="RING/U-box"/>
    <property type="match status" value="3"/>
</dbReference>
<feature type="domain" description="RING-type" evidence="12">
    <location>
        <begin position="132"/>
        <end position="372"/>
    </location>
</feature>
<dbReference type="InterPro" id="IPR002867">
    <property type="entry name" value="IBR_dom"/>
</dbReference>
<reference evidence="13" key="1">
    <citation type="submission" date="2021-02" db="EMBL/GenBank/DDBJ databases">
        <authorList>
            <person name="Dougan E. K."/>
            <person name="Rhodes N."/>
            <person name="Thang M."/>
            <person name="Chan C."/>
        </authorList>
    </citation>
    <scope>NUCLEOTIDE SEQUENCE</scope>
</reference>
<dbReference type="GO" id="GO:0016567">
    <property type="term" value="P:protein ubiquitination"/>
    <property type="evidence" value="ECO:0007669"/>
    <property type="project" value="InterPro"/>
</dbReference>
<evidence type="ECO:0000256" key="7">
    <source>
        <dbReference type="ARBA" id="ARBA00022786"/>
    </source>
</evidence>
<evidence type="ECO:0000256" key="10">
    <source>
        <dbReference type="SAM" id="MobiDB-lite"/>
    </source>
</evidence>
<dbReference type="InterPro" id="IPR044066">
    <property type="entry name" value="TRIAD_supradom"/>
</dbReference>
<keyword evidence="3" id="KW-0808">Transferase</keyword>
<gene>
    <name evidence="13" type="ORF">PGLA2088_LOCUS16563</name>
</gene>
<evidence type="ECO:0000256" key="3">
    <source>
        <dbReference type="ARBA" id="ARBA00022679"/>
    </source>
</evidence>
<dbReference type="InterPro" id="IPR031127">
    <property type="entry name" value="E3_UB_ligase_RBR"/>
</dbReference>
<evidence type="ECO:0000313" key="13">
    <source>
        <dbReference type="EMBL" id="CAE8667432.1"/>
    </source>
</evidence>
<evidence type="ECO:0000256" key="6">
    <source>
        <dbReference type="ARBA" id="ARBA00022771"/>
    </source>
</evidence>
<dbReference type="Gene3D" id="3.30.40.10">
    <property type="entry name" value="Zinc/RING finger domain, C3HC4 (zinc finger)"/>
    <property type="match status" value="1"/>
</dbReference>
<dbReference type="InterPro" id="IPR001841">
    <property type="entry name" value="Znf_RING"/>
</dbReference>
<name>A0A813J692_POLGL</name>
<dbReference type="AlphaFoldDB" id="A0A813J692"/>